<dbReference type="EMBL" id="UYRT01082996">
    <property type="protein sequence ID" value="VDN26800.1"/>
    <property type="molecule type" value="Genomic_DNA"/>
</dbReference>
<name>A0A183E4G0_9BILA</name>
<sequence length="86" mass="9313">MTDALEEAYGTPSLSLNFVDPPEADSSLLHGATQDSQFEFDQHYTLPSQGWPGALSDVVGEPTKELTFVEDEDLPVPGKLPPHACK</sequence>
<accession>A0A183E4G0</accession>
<dbReference type="Proteomes" id="UP000271098">
    <property type="component" value="Unassembled WGS sequence"/>
</dbReference>
<evidence type="ECO:0000256" key="1">
    <source>
        <dbReference type="SAM" id="MobiDB-lite"/>
    </source>
</evidence>
<dbReference type="AlphaFoldDB" id="A0A183E4G0"/>
<dbReference type="WBParaSite" id="GPUH_0001587301-mRNA-1">
    <property type="protein sequence ID" value="GPUH_0001587301-mRNA-1"/>
    <property type="gene ID" value="GPUH_0001587301"/>
</dbReference>
<evidence type="ECO:0000313" key="3">
    <source>
        <dbReference type="Proteomes" id="UP000271098"/>
    </source>
</evidence>
<organism evidence="4">
    <name type="scientific">Gongylonema pulchrum</name>
    <dbReference type="NCBI Taxonomy" id="637853"/>
    <lineage>
        <taxon>Eukaryota</taxon>
        <taxon>Metazoa</taxon>
        <taxon>Ecdysozoa</taxon>
        <taxon>Nematoda</taxon>
        <taxon>Chromadorea</taxon>
        <taxon>Rhabditida</taxon>
        <taxon>Spirurina</taxon>
        <taxon>Spiruromorpha</taxon>
        <taxon>Spiruroidea</taxon>
        <taxon>Gongylonematidae</taxon>
        <taxon>Gongylonema</taxon>
    </lineage>
</organism>
<gene>
    <name evidence="2" type="ORF">GPUH_LOCUS15851</name>
</gene>
<reference evidence="2 3" key="2">
    <citation type="submission" date="2018-11" db="EMBL/GenBank/DDBJ databases">
        <authorList>
            <consortium name="Pathogen Informatics"/>
        </authorList>
    </citation>
    <scope>NUCLEOTIDE SEQUENCE [LARGE SCALE GENOMIC DNA]</scope>
</reference>
<reference evidence="4" key="1">
    <citation type="submission" date="2016-06" db="UniProtKB">
        <authorList>
            <consortium name="WormBaseParasite"/>
        </authorList>
    </citation>
    <scope>IDENTIFICATION</scope>
</reference>
<protein>
    <submittedName>
        <fullName evidence="4">TCF3 fusion partner</fullName>
    </submittedName>
</protein>
<proteinExistence type="predicted"/>
<evidence type="ECO:0000313" key="4">
    <source>
        <dbReference type="WBParaSite" id="GPUH_0001587301-mRNA-1"/>
    </source>
</evidence>
<dbReference type="OrthoDB" id="10518647at2759"/>
<evidence type="ECO:0000313" key="2">
    <source>
        <dbReference type="EMBL" id="VDN26800.1"/>
    </source>
</evidence>
<feature type="region of interest" description="Disordered" evidence="1">
    <location>
        <begin position="1"/>
        <end position="29"/>
    </location>
</feature>
<keyword evidence="3" id="KW-1185">Reference proteome</keyword>